<name>A9NNF4_PICSI</name>
<dbReference type="PIRSF" id="PIRSF015952">
    <property type="entry name" value="U3snoRNP11"/>
    <property type="match status" value="1"/>
</dbReference>
<feature type="region of interest" description="Disordered" evidence="7">
    <location>
        <begin position="1"/>
        <end position="23"/>
    </location>
</feature>
<evidence type="ECO:0000256" key="4">
    <source>
        <dbReference type="ARBA" id="ARBA00023242"/>
    </source>
</evidence>
<evidence type="ECO:0000256" key="5">
    <source>
        <dbReference type="PIRNR" id="PIRNR015952"/>
    </source>
</evidence>
<evidence type="ECO:0000256" key="6">
    <source>
        <dbReference type="SAM" id="Coils"/>
    </source>
</evidence>
<comment type="subcellular location">
    <subcellularLocation>
        <location evidence="1 5">Nucleus</location>
        <location evidence="1 5">Nucleolus</location>
    </subcellularLocation>
</comment>
<organism evidence="8">
    <name type="scientific">Picea sitchensis</name>
    <name type="common">Sitka spruce</name>
    <name type="synonym">Pinus sitchensis</name>
    <dbReference type="NCBI Taxonomy" id="3332"/>
    <lineage>
        <taxon>Eukaryota</taxon>
        <taxon>Viridiplantae</taxon>
        <taxon>Streptophyta</taxon>
        <taxon>Embryophyta</taxon>
        <taxon>Tracheophyta</taxon>
        <taxon>Spermatophyta</taxon>
        <taxon>Pinopsida</taxon>
        <taxon>Pinidae</taxon>
        <taxon>Conifers I</taxon>
        <taxon>Pinales</taxon>
        <taxon>Pinaceae</taxon>
        <taxon>Picea</taxon>
    </lineage>
</organism>
<feature type="region of interest" description="Disordered" evidence="7">
    <location>
        <begin position="200"/>
        <end position="230"/>
    </location>
</feature>
<evidence type="ECO:0000256" key="2">
    <source>
        <dbReference type="ARBA" id="ARBA00008105"/>
    </source>
</evidence>
<evidence type="ECO:0000256" key="3">
    <source>
        <dbReference type="ARBA" id="ARBA00022552"/>
    </source>
</evidence>
<evidence type="ECO:0000313" key="8">
    <source>
        <dbReference type="EMBL" id="ABK22165.1"/>
    </source>
</evidence>
<sequence>MSSLRNAVKRRTHKERAQPAARSKFGLLEKHKDYVLRARDYHKKQENIQRLREKAASRNPDEFYFKMINTRTVDGVHRPQSGAKQYSSEELLLMKTQDIQYVLQKAQSEKKKAERLQSALHCIGCRPSNRHTYFAEDREEAKELEQVILSSEKKAIFPAKLPKRIKRKMAGAYKELEERKKRADEMQNIVTEMSLRKELMGKGRKRKLRDDEIVHPTSGPVYKWRKERKR</sequence>
<dbReference type="EMBL" id="EF082812">
    <property type="protein sequence ID" value="ABK22165.1"/>
    <property type="molecule type" value="mRNA"/>
</dbReference>
<comment type="subunit">
    <text evidence="5">Component of the ribosomal small subunit (SSU) processome.</text>
</comment>
<feature type="coiled-coil region" evidence="6">
    <location>
        <begin position="134"/>
        <end position="186"/>
    </location>
</feature>
<evidence type="ECO:0000256" key="1">
    <source>
        <dbReference type="ARBA" id="ARBA00004604"/>
    </source>
</evidence>
<keyword evidence="6" id="KW-0175">Coiled coil</keyword>
<dbReference type="GO" id="GO:0032040">
    <property type="term" value="C:small-subunit processome"/>
    <property type="evidence" value="ECO:0007669"/>
    <property type="project" value="UniProtKB-UniRule"/>
</dbReference>
<dbReference type="GO" id="GO:0006364">
    <property type="term" value="P:rRNA processing"/>
    <property type="evidence" value="ECO:0007669"/>
    <property type="project" value="UniProtKB-UniRule"/>
</dbReference>
<dbReference type="AlphaFoldDB" id="A9NNF4"/>
<keyword evidence="4 5" id="KW-0539">Nucleus</keyword>
<dbReference type="InterPro" id="IPR007144">
    <property type="entry name" value="SSU_processome_Utp11"/>
</dbReference>
<protein>
    <recommendedName>
        <fullName evidence="5">U3 small nucleolar RNA-associated protein 11</fullName>
        <shortName evidence="5">U3 snoRNA-associated protein 11</shortName>
    </recommendedName>
</protein>
<comment type="function">
    <text evidence="5">Involved in nucleolar processing of pre-18S ribosomal RNA.</text>
</comment>
<comment type="similarity">
    <text evidence="2 5">Belongs to the UTP11 family.</text>
</comment>
<keyword evidence="3 5" id="KW-0698">rRNA processing</keyword>
<proteinExistence type="evidence at transcript level"/>
<evidence type="ECO:0000256" key="7">
    <source>
        <dbReference type="SAM" id="MobiDB-lite"/>
    </source>
</evidence>
<dbReference type="Pfam" id="PF03998">
    <property type="entry name" value="Utp11"/>
    <property type="match status" value="1"/>
</dbReference>
<dbReference type="PANTHER" id="PTHR12838">
    <property type="entry name" value="U3 SMALL NUCLEOLAR RNA-ASSOCIATED PROTEIN 11"/>
    <property type="match status" value="1"/>
</dbReference>
<accession>A9NNF4</accession>
<reference evidence="8" key="1">
    <citation type="journal article" date="2008" name="BMC Genomics">
        <title>A conifer genomics resource of 200,000 spruce (Picea spp.) ESTs and 6,464 high-quality, sequence-finished full-length cDNAs for Sitka spruce (Picea sitchensis).</title>
        <authorList>
            <person name="Ralph S.G."/>
            <person name="Chun H.J."/>
            <person name="Kolosova N."/>
            <person name="Cooper D."/>
            <person name="Oddy C."/>
            <person name="Ritland C.E."/>
            <person name="Kirkpatrick R."/>
            <person name="Moore R."/>
            <person name="Barber S."/>
            <person name="Holt R.A."/>
            <person name="Jones S.J."/>
            <person name="Marra M.A."/>
            <person name="Douglas C.J."/>
            <person name="Ritland K."/>
            <person name="Bohlmann J."/>
        </authorList>
    </citation>
    <scope>NUCLEOTIDE SEQUENCE</scope>
    <source>
        <tissue evidence="8">Bark</tissue>
    </source>
</reference>
<dbReference type="PANTHER" id="PTHR12838:SF0">
    <property type="entry name" value="U3 SMALL NUCLEOLAR RNA-ASSOCIATED PROTEIN 11-RELATED"/>
    <property type="match status" value="1"/>
</dbReference>